<comment type="caution">
    <text evidence="2">The sequence shown here is derived from an EMBL/GenBank/DDBJ whole genome shotgun (WGS) entry which is preliminary data.</text>
</comment>
<evidence type="ECO:0000313" key="3">
    <source>
        <dbReference type="Proteomes" id="UP000826195"/>
    </source>
</evidence>
<feature type="compositionally biased region" description="Basic and acidic residues" evidence="1">
    <location>
        <begin position="241"/>
        <end position="250"/>
    </location>
</feature>
<dbReference type="InterPro" id="IPR029779">
    <property type="entry name" value="Rmp24-like"/>
</dbReference>
<feature type="region of interest" description="Disordered" evidence="1">
    <location>
        <begin position="212"/>
        <end position="272"/>
    </location>
</feature>
<dbReference type="EMBL" id="JAHXZJ010001495">
    <property type="protein sequence ID" value="KAH0551284.1"/>
    <property type="molecule type" value="Genomic_DNA"/>
</dbReference>
<dbReference type="Proteomes" id="UP000826195">
    <property type="component" value="Unassembled WGS sequence"/>
</dbReference>
<proteinExistence type="predicted"/>
<organism evidence="2 3">
    <name type="scientific">Cotesia glomerata</name>
    <name type="common">Lepidopteran parasitic wasp</name>
    <name type="synonym">Apanteles glomeratus</name>
    <dbReference type="NCBI Taxonomy" id="32391"/>
    <lineage>
        <taxon>Eukaryota</taxon>
        <taxon>Metazoa</taxon>
        <taxon>Ecdysozoa</taxon>
        <taxon>Arthropoda</taxon>
        <taxon>Hexapoda</taxon>
        <taxon>Insecta</taxon>
        <taxon>Pterygota</taxon>
        <taxon>Neoptera</taxon>
        <taxon>Endopterygota</taxon>
        <taxon>Hymenoptera</taxon>
        <taxon>Apocrita</taxon>
        <taxon>Ichneumonoidea</taxon>
        <taxon>Braconidae</taxon>
        <taxon>Microgastrinae</taxon>
        <taxon>Cotesia</taxon>
    </lineage>
</organism>
<keyword evidence="3" id="KW-1185">Reference proteome</keyword>
<dbReference type="Pfam" id="PF15719">
    <property type="entry name" value="Rmp24-like"/>
    <property type="match status" value="1"/>
</dbReference>
<protein>
    <submittedName>
        <fullName evidence="2">Uncharacterized protein</fullName>
    </submittedName>
</protein>
<accession>A0AAV7IKI8</accession>
<dbReference type="AlphaFoldDB" id="A0AAV7IKI8"/>
<gene>
    <name evidence="2" type="ORF">KQX54_001046</name>
</gene>
<reference evidence="2 3" key="1">
    <citation type="journal article" date="2021" name="J. Hered.">
        <title>A chromosome-level genome assembly of the parasitoid wasp, Cotesia glomerata (Hymenoptera: Braconidae).</title>
        <authorList>
            <person name="Pinto B.J."/>
            <person name="Weis J.J."/>
            <person name="Gamble T."/>
            <person name="Ode P.J."/>
            <person name="Paul R."/>
            <person name="Zaspel J.M."/>
        </authorList>
    </citation>
    <scope>NUCLEOTIDE SEQUENCE [LARGE SCALE GENOMIC DNA]</scope>
    <source>
        <strain evidence="2">CgM1</strain>
    </source>
</reference>
<evidence type="ECO:0000313" key="2">
    <source>
        <dbReference type="EMBL" id="KAH0551284.1"/>
    </source>
</evidence>
<name>A0AAV7IKI8_COTGL</name>
<sequence length="272" mass="30933">MENVTHLLNITKFLSKHKNPEANKLRNYYVKCCKELTNDGELPKQIFGINTMCSHCGSLWNTVDYKVRLIRGKPIPNSVKKLIKNSGNDIQLSVYQKKLVQRLKIVKTEVVTDITPKKKKKRIKDKTAGLLINTPNVKGCQGAEITKINADTPRLLNPKGKQRKNNNINGIVEDGEGRYPVERVPASKAIVIWRQVQWKHQHRENRVVQRVDRRLGTNSNSGGPPVRENGETGGAAIETQRQTRRDDRLKPLFFPPACRPSAMPLRGKRTYS</sequence>
<evidence type="ECO:0000256" key="1">
    <source>
        <dbReference type="SAM" id="MobiDB-lite"/>
    </source>
</evidence>